<evidence type="ECO:0000313" key="3">
    <source>
        <dbReference type="EMBL" id="KPP58184.1"/>
    </source>
</evidence>
<feature type="compositionally biased region" description="Pro residues" evidence="1">
    <location>
        <begin position="135"/>
        <end position="152"/>
    </location>
</feature>
<proteinExistence type="predicted"/>
<sequence length="352" mass="37738">MGERSRTKQQLWRGANEAPHYGVAVPSVPLMRSLMDHMVRTEESPGRLRRVDSNRKSRNFSKQPSTGDYYKALGSGTAGADHRRAGTMAPNEEGSLLLDEPKDSSASQENGTAQEVPLPPPPPPLPEFQSTAASPRPPPPPPSEAPHLPPSEAPHRRLSSSSGSSKSFNMMSPSSDNSELLAEIKAGKSLKPTPQSKGYTTVFSSTGHTGNSGESPVASPPPTPAAPSPKSPSPPPSTPPATPSSAGTSTPRTLQSSPRSERPTPTVNGNAEPSPGQTRRMGAVDVEALVPTHDEQGRPIPDWKRQVMVRKLQTKIQEEEEHKRKVSWFGGEVTGKSRVPQFYNHPACGILY</sequence>
<dbReference type="Proteomes" id="UP000034805">
    <property type="component" value="Unassembled WGS sequence"/>
</dbReference>
<feature type="domain" description="WH2" evidence="2">
    <location>
        <begin position="176"/>
        <end position="193"/>
    </location>
</feature>
<accession>A0A0P7TKM2</accession>
<dbReference type="GO" id="GO:0003779">
    <property type="term" value="F:actin binding"/>
    <property type="evidence" value="ECO:0007669"/>
    <property type="project" value="InterPro"/>
</dbReference>
<feature type="compositionally biased region" description="Low complexity" evidence="1">
    <location>
        <begin position="159"/>
        <end position="175"/>
    </location>
</feature>
<name>A0A0P7TKM2_SCLFO</name>
<evidence type="ECO:0000256" key="1">
    <source>
        <dbReference type="SAM" id="MobiDB-lite"/>
    </source>
</evidence>
<organism evidence="3 4">
    <name type="scientific">Scleropages formosus</name>
    <name type="common">Asian bonytongue</name>
    <name type="synonym">Osteoglossum formosum</name>
    <dbReference type="NCBI Taxonomy" id="113540"/>
    <lineage>
        <taxon>Eukaryota</taxon>
        <taxon>Metazoa</taxon>
        <taxon>Chordata</taxon>
        <taxon>Craniata</taxon>
        <taxon>Vertebrata</taxon>
        <taxon>Euteleostomi</taxon>
        <taxon>Actinopterygii</taxon>
        <taxon>Neopterygii</taxon>
        <taxon>Teleostei</taxon>
        <taxon>Osteoglossocephala</taxon>
        <taxon>Osteoglossomorpha</taxon>
        <taxon>Osteoglossiformes</taxon>
        <taxon>Osteoglossidae</taxon>
        <taxon>Scleropages</taxon>
    </lineage>
</organism>
<dbReference type="STRING" id="113540.ENSSFOP00015016831"/>
<dbReference type="EMBL" id="JARO02014470">
    <property type="protein sequence ID" value="KPP58184.1"/>
    <property type="molecule type" value="Genomic_DNA"/>
</dbReference>
<dbReference type="InterPro" id="IPR003124">
    <property type="entry name" value="WH2_dom"/>
</dbReference>
<dbReference type="AlphaFoldDB" id="A0A0P7TKM2"/>
<feature type="compositionally biased region" description="Polar residues" evidence="1">
    <location>
        <begin position="104"/>
        <end position="113"/>
    </location>
</feature>
<feature type="compositionally biased region" description="Basic and acidic residues" evidence="1">
    <location>
        <begin position="36"/>
        <end position="55"/>
    </location>
</feature>
<dbReference type="Pfam" id="PF02205">
    <property type="entry name" value="WH2"/>
    <property type="match status" value="1"/>
</dbReference>
<evidence type="ECO:0000313" key="4">
    <source>
        <dbReference type="Proteomes" id="UP000034805"/>
    </source>
</evidence>
<feature type="region of interest" description="Disordered" evidence="1">
    <location>
        <begin position="36"/>
        <end position="281"/>
    </location>
</feature>
<gene>
    <name evidence="3" type="ORF">Z043_124011</name>
</gene>
<feature type="compositionally biased region" description="Pro residues" evidence="1">
    <location>
        <begin position="218"/>
        <end position="242"/>
    </location>
</feature>
<evidence type="ECO:0000259" key="2">
    <source>
        <dbReference type="PROSITE" id="PS51082"/>
    </source>
</evidence>
<comment type="caution">
    <text evidence="3">The sequence shown here is derived from an EMBL/GenBank/DDBJ whole genome shotgun (WGS) entry which is preliminary data.</text>
</comment>
<feature type="compositionally biased region" description="Pro residues" evidence="1">
    <location>
        <begin position="117"/>
        <end position="126"/>
    </location>
</feature>
<protein>
    <recommendedName>
        <fullName evidence="2">WH2 domain-containing protein</fullName>
    </recommendedName>
</protein>
<feature type="compositionally biased region" description="Polar residues" evidence="1">
    <location>
        <begin position="252"/>
        <end position="277"/>
    </location>
</feature>
<dbReference type="PROSITE" id="PS51082">
    <property type="entry name" value="WH2"/>
    <property type="match status" value="1"/>
</dbReference>
<feature type="compositionally biased region" description="Polar residues" evidence="1">
    <location>
        <begin position="192"/>
        <end position="214"/>
    </location>
</feature>
<reference evidence="3 4" key="1">
    <citation type="submission" date="2015-08" db="EMBL/GenBank/DDBJ databases">
        <title>The genome of the Asian arowana (Scleropages formosus).</title>
        <authorList>
            <person name="Tan M.H."/>
            <person name="Gan H.M."/>
            <person name="Croft L.J."/>
            <person name="Austin C.M."/>
        </authorList>
    </citation>
    <scope>NUCLEOTIDE SEQUENCE [LARGE SCALE GENOMIC DNA]</scope>
    <source>
        <strain evidence="3">Aro1</strain>
    </source>
</reference>
<dbReference type="SMART" id="SM00246">
    <property type="entry name" value="WH2"/>
    <property type="match status" value="1"/>
</dbReference>